<dbReference type="RefSeq" id="WP_264432916.1">
    <property type="nucleotide sequence ID" value="NZ_CP081495.1"/>
</dbReference>
<dbReference type="EMBL" id="CP081495">
    <property type="protein sequence ID" value="UYW00800.1"/>
    <property type="molecule type" value="Genomic_DNA"/>
</dbReference>
<gene>
    <name evidence="1" type="ORF">K5I29_09825</name>
</gene>
<evidence type="ECO:0000313" key="1">
    <source>
        <dbReference type="EMBL" id="UYW00800.1"/>
    </source>
</evidence>
<dbReference type="Pfam" id="PF09697">
    <property type="entry name" value="Porph_ging"/>
    <property type="match status" value="1"/>
</dbReference>
<protein>
    <submittedName>
        <fullName evidence="1">GLPGLI family protein</fullName>
    </submittedName>
</protein>
<sequence length="245" mass="28494">MRYLLLLLFTTICFGQQHNKEIKITEVTYQYLLATSGKELSPRQEKEQELLKTITATFGFTNQLAKYQNQSNPALYSDLDYFLAKLKLGSNIIYNIKNRTQFLFLGDSYSNFYFKMPIKNKDWKLVNETKTINNIVCYKATLVDTYNYQASDGTIKEYTKHITAWYAPSIAVPVGLNQMNGLPGLIMQLDEANNGSFIVTSIVFNKQVPATYFDAPKRFTERTDYEAYREEMRKKMRDVQNGNFR</sequence>
<name>A0ABY6LWU5_9FLAO</name>
<dbReference type="Proteomes" id="UP001163328">
    <property type="component" value="Chromosome"/>
</dbReference>
<accession>A0ABY6LWU5</accession>
<reference evidence="1" key="1">
    <citation type="submission" date="2021-08" db="EMBL/GenBank/DDBJ databases">
        <title>Flavobacterium sp. strain CC-SYL302.</title>
        <authorList>
            <person name="Lin S.-Y."/>
            <person name="Lee T.-H."/>
            <person name="Young C.-C."/>
        </authorList>
    </citation>
    <scope>NUCLEOTIDE SEQUENCE</scope>
    <source>
        <strain evidence="1">CC-SYL302</strain>
    </source>
</reference>
<dbReference type="NCBIfam" id="TIGR01200">
    <property type="entry name" value="GLPGLI"/>
    <property type="match status" value="1"/>
</dbReference>
<evidence type="ECO:0000313" key="2">
    <source>
        <dbReference type="Proteomes" id="UP001163328"/>
    </source>
</evidence>
<keyword evidence="2" id="KW-1185">Reference proteome</keyword>
<organism evidence="1 2">
    <name type="scientific">Flavobacterium agricola</name>
    <dbReference type="NCBI Taxonomy" id="2870839"/>
    <lineage>
        <taxon>Bacteria</taxon>
        <taxon>Pseudomonadati</taxon>
        <taxon>Bacteroidota</taxon>
        <taxon>Flavobacteriia</taxon>
        <taxon>Flavobacteriales</taxon>
        <taxon>Flavobacteriaceae</taxon>
        <taxon>Flavobacterium</taxon>
    </lineage>
</organism>
<dbReference type="InterPro" id="IPR005901">
    <property type="entry name" value="GLPGLI"/>
</dbReference>
<proteinExistence type="predicted"/>